<accession>A0ABZ2HUP6</accession>
<evidence type="ECO:0000313" key="2">
    <source>
        <dbReference type="Proteomes" id="UP001369958"/>
    </source>
</evidence>
<gene>
    <name evidence="1" type="ORF">V6617_09985</name>
</gene>
<name>A0ABZ2HUP6_9HYPH</name>
<keyword evidence="2" id="KW-1185">Reference proteome</keyword>
<dbReference type="RefSeq" id="WP_338606836.1">
    <property type="nucleotide sequence ID" value="NZ_CP146275.1"/>
</dbReference>
<protein>
    <recommendedName>
        <fullName evidence="3">Methyltransferase</fullName>
    </recommendedName>
</protein>
<dbReference type="Proteomes" id="UP001369958">
    <property type="component" value="Chromosome"/>
</dbReference>
<reference evidence="1 2" key="1">
    <citation type="submission" date="2024-02" db="EMBL/GenBank/DDBJ databases">
        <title>Complete genome sequence of Pelagibacterium nitratireducens ZH15.</title>
        <authorList>
            <person name="Zhao L.H."/>
        </authorList>
    </citation>
    <scope>NUCLEOTIDE SEQUENCE [LARGE SCALE GENOMIC DNA]</scope>
    <source>
        <strain evidence="1 2">ZH15</strain>
    </source>
</reference>
<evidence type="ECO:0000313" key="1">
    <source>
        <dbReference type="EMBL" id="WWT31366.1"/>
    </source>
</evidence>
<sequence length="116" mass="13192">MGRRRTGEYFSLDDAIIQGQIVRVRCGACRRAANFLPEDLAAVYGGSRFALEPLFPCSKCGTTDFVRVTTYSPEIADFGRITLRRPGPKKLVQTWENETFTERSRSNYVPDGDFRF</sequence>
<proteinExistence type="predicted"/>
<evidence type="ECO:0008006" key="3">
    <source>
        <dbReference type="Google" id="ProtNLM"/>
    </source>
</evidence>
<organism evidence="1 2">
    <name type="scientific">Pelagibacterium nitratireducens</name>
    <dbReference type="NCBI Taxonomy" id="1046114"/>
    <lineage>
        <taxon>Bacteria</taxon>
        <taxon>Pseudomonadati</taxon>
        <taxon>Pseudomonadota</taxon>
        <taxon>Alphaproteobacteria</taxon>
        <taxon>Hyphomicrobiales</taxon>
        <taxon>Devosiaceae</taxon>
        <taxon>Pelagibacterium</taxon>
    </lineage>
</organism>
<dbReference type="EMBL" id="CP146275">
    <property type="protein sequence ID" value="WWT31366.1"/>
    <property type="molecule type" value="Genomic_DNA"/>
</dbReference>